<dbReference type="InterPro" id="IPR013187">
    <property type="entry name" value="F-box-assoc_dom_typ3"/>
</dbReference>
<keyword evidence="1" id="KW-0472">Membrane</keyword>
<dbReference type="EMBL" id="GEVK01011182">
    <property type="protein sequence ID" value="JAU41650.1"/>
    <property type="molecule type" value="Transcribed_RNA"/>
</dbReference>
<keyword evidence="1" id="KW-1133">Transmembrane helix</keyword>
<dbReference type="SUPFAM" id="SSF117281">
    <property type="entry name" value="Kelch motif"/>
    <property type="match status" value="1"/>
</dbReference>
<reference evidence="3" key="1">
    <citation type="submission" date="2016-07" db="EMBL/GenBank/DDBJ databases">
        <title>De novo transcriptome assembly of four accessions of the metal hyperaccumulator plant Noccaea caerulescens.</title>
        <authorList>
            <person name="Blande D."/>
            <person name="Halimaa P."/>
            <person name="Tervahauta A.I."/>
            <person name="Aarts M.G."/>
            <person name="Karenlampi S.O."/>
        </authorList>
    </citation>
    <scope>NUCLEOTIDE SEQUENCE</scope>
</reference>
<dbReference type="InterPro" id="IPR050796">
    <property type="entry name" value="SCF_F-box_component"/>
</dbReference>
<dbReference type="InterPro" id="IPR015915">
    <property type="entry name" value="Kelch-typ_b-propeller"/>
</dbReference>
<name>A0A1J3FC23_NOCCA</name>
<organism evidence="3">
    <name type="scientific">Noccaea caerulescens</name>
    <name type="common">Alpine penny-cress</name>
    <name type="synonym">Thlaspi caerulescens</name>
    <dbReference type="NCBI Taxonomy" id="107243"/>
    <lineage>
        <taxon>Eukaryota</taxon>
        <taxon>Viridiplantae</taxon>
        <taxon>Streptophyta</taxon>
        <taxon>Embryophyta</taxon>
        <taxon>Tracheophyta</taxon>
        <taxon>Spermatophyta</taxon>
        <taxon>Magnoliopsida</taxon>
        <taxon>eudicotyledons</taxon>
        <taxon>Gunneridae</taxon>
        <taxon>Pentapetalae</taxon>
        <taxon>rosids</taxon>
        <taxon>malvids</taxon>
        <taxon>Brassicales</taxon>
        <taxon>Brassicaceae</taxon>
        <taxon>Coluteocarpeae</taxon>
        <taxon>Noccaea</taxon>
    </lineage>
</organism>
<feature type="transmembrane region" description="Helical" evidence="1">
    <location>
        <begin position="393"/>
        <end position="414"/>
    </location>
</feature>
<dbReference type="PANTHER" id="PTHR31672">
    <property type="entry name" value="BNACNNG10540D PROTEIN"/>
    <property type="match status" value="1"/>
</dbReference>
<dbReference type="SUPFAM" id="SSF81383">
    <property type="entry name" value="F-box domain"/>
    <property type="match status" value="1"/>
</dbReference>
<accession>A0A1J3FC23</accession>
<dbReference type="PANTHER" id="PTHR31672:SF13">
    <property type="entry name" value="F-BOX PROTEIN CPR30-LIKE"/>
    <property type="match status" value="1"/>
</dbReference>
<dbReference type="Pfam" id="PF00646">
    <property type="entry name" value="F-box"/>
    <property type="match status" value="1"/>
</dbReference>
<dbReference type="InterPro" id="IPR036047">
    <property type="entry name" value="F-box-like_dom_sf"/>
</dbReference>
<dbReference type="NCBIfam" id="TIGR01640">
    <property type="entry name" value="F_box_assoc_1"/>
    <property type="match status" value="1"/>
</dbReference>
<keyword evidence="1" id="KW-0812">Transmembrane</keyword>
<evidence type="ECO:0000259" key="2">
    <source>
        <dbReference type="SMART" id="SM00256"/>
    </source>
</evidence>
<evidence type="ECO:0000313" key="4">
    <source>
        <dbReference type="EMBL" id="JAU75425.1"/>
    </source>
</evidence>
<sequence>MGDAEKNPNPIYIIPDLLEEIFLALPLKSIFKFKTVSKQWRSILESRMFAERRLKLQNQLKPKILAVGDHRSEPRFRGDSEEIEMVYLNCDDAATRPSLTCDGLVCLPVPGWVTVLNPSSGELIRFPSGPDPVTRRYSNLIFHKTWWNIFPAYWAMGFGRDIVNGSYKVVRMFFEPSFLCEILDVEIGEWRKVNPPPYRVEPRRKSAFVKGSVFWLEMRASHNLLALDLHTEEFRDVTIPPVLLGANQLVNFEDRLAIAAPYTEPEWKVEIWILDEQEETWSMAYSIGLANCGVASRLPWNVWFRPVAVSKQGNIFFHDNEKRMFKYHPETDVVRCIAREICVVSDFVENVVSLRPSIGSKTSEYRSGFHYQDLVHNQDHISKIDQKFSWIKLPLPNILLTTGLVSLFIFRYFAVSSRS</sequence>
<dbReference type="InterPro" id="IPR017451">
    <property type="entry name" value="F-box-assoc_interact_dom"/>
</dbReference>
<dbReference type="EMBL" id="GEVL01001916">
    <property type="protein sequence ID" value="JAU75425.1"/>
    <property type="molecule type" value="Transcribed_RNA"/>
</dbReference>
<proteinExistence type="predicted"/>
<gene>
    <name evidence="3" type="ORF">LC_TR11305_c0_g1_i1_g.39819</name>
    <name evidence="4" type="ORF">LE_TR5743_c0_g1_i1_g.21191</name>
</gene>
<dbReference type="Pfam" id="PF08268">
    <property type="entry name" value="FBA_3"/>
    <property type="match status" value="1"/>
</dbReference>
<dbReference type="InterPro" id="IPR001810">
    <property type="entry name" value="F-box_dom"/>
</dbReference>
<evidence type="ECO:0000313" key="3">
    <source>
        <dbReference type="EMBL" id="JAU41650.1"/>
    </source>
</evidence>
<dbReference type="SMART" id="SM00256">
    <property type="entry name" value="FBOX"/>
    <property type="match status" value="1"/>
</dbReference>
<feature type="domain" description="F-box" evidence="2">
    <location>
        <begin position="14"/>
        <end position="53"/>
    </location>
</feature>
<dbReference type="AlphaFoldDB" id="A0A1J3FC23"/>
<protein>
    <submittedName>
        <fullName evidence="3">F-box/kelch-repeat protein</fullName>
    </submittedName>
</protein>
<evidence type="ECO:0000256" key="1">
    <source>
        <dbReference type="SAM" id="Phobius"/>
    </source>
</evidence>